<evidence type="ECO:0000313" key="1">
    <source>
        <dbReference type="EMBL" id="GGW54737.1"/>
    </source>
</evidence>
<dbReference type="EMBL" id="BMYR01000003">
    <property type="protein sequence ID" value="GGW54737.1"/>
    <property type="molecule type" value="Genomic_DNA"/>
</dbReference>
<keyword evidence="2" id="KW-1185">Reference proteome</keyword>
<evidence type="ECO:0000313" key="2">
    <source>
        <dbReference type="Proteomes" id="UP000634667"/>
    </source>
</evidence>
<comment type="caution">
    <text evidence="1">The sequence shown here is derived from an EMBL/GenBank/DDBJ whole genome shotgun (WGS) entry which is preliminary data.</text>
</comment>
<protein>
    <submittedName>
        <fullName evidence="1">Uncharacterized protein</fullName>
    </submittedName>
</protein>
<proteinExistence type="predicted"/>
<accession>A0ABQ2WG65</accession>
<reference evidence="2" key="1">
    <citation type="journal article" date="2019" name="Int. J. Syst. Evol. Microbiol.">
        <title>The Global Catalogue of Microorganisms (GCM) 10K type strain sequencing project: providing services to taxonomists for standard genome sequencing and annotation.</title>
        <authorList>
            <consortium name="The Broad Institute Genomics Platform"/>
            <consortium name="The Broad Institute Genome Sequencing Center for Infectious Disease"/>
            <person name="Wu L."/>
            <person name="Ma J."/>
        </authorList>
    </citation>
    <scope>NUCLEOTIDE SEQUENCE [LARGE SCALE GENOMIC DNA]</scope>
    <source>
        <strain evidence="2">KCTC 23723</strain>
    </source>
</reference>
<name>A0ABQ2WG65_9ALTE</name>
<sequence>MDMFLSLVTLFLVANMAIVFTLLRRIDLNNASVQAWEQAQAATEITVAQPAYVPGLNTELAQ</sequence>
<organism evidence="1 2">
    <name type="scientific">Alishewanella tabrizica</name>
    <dbReference type="NCBI Taxonomy" id="671278"/>
    <lineage>
        <taxon>Bacteria</taxon>
        <taxon>Pseudomonadati</taxon>
        <taxon>Pseudomonadota</taxon>
        <taxon>Gammaproteobacteria</taxon>
        <taxon>Alteromonadales</taxon>
        <taxon>Alteromonadaceae</taxon>
        <taxon>Alishewanella</taxon>
    </lineage>
</organism>
<dbReference type="RefSeq" id="WP_189480845.1">
    <property type="nucleotide sequence ID" value="NZ_BMYR01000003.1"/>
</dbReference>
<gene>
    <name evidence="1" type="ORF">GCM10008111_08390</name>
</gene>
<dbReference type="Proteomes" id="UP000634667">
    <property type="component" value="Unassembled WGS sequence"/>
</dbReference>